<protein>
    <recommendedName>
        <fullName evidence="9">Reverse transcriptase</fullName>
    </recommendedName>
</protein>
<gene>
    <name evidence="8" type="ORF">FSB_LOCUS13213</name>
</gene>
<feature type="compositionally biased region" description="Basic and acidic residues" evidence="5">
    <location>
        <begin position="47"/>
        <end position="57"/>
    </location>
</feature>
<dbReference type="FunFam" id="3.30.420.10:FF:000032">
    <property type="entry name" value="Retrovirus-related Pol polyprotein from transposon 297-like Protein"/>
    <property type="match status" value="1"/>
</dbReference>
<dbReference type="GO" id="GO:0008270">
    <property type="term" value="F:zinc ion binding"/>
    <property type="evidence" value="ECO:0007669"/>
    <property type="project" value="UniProtKB-KW"/>
</dbReference>
<dbReference type="CDD" id="cd09274">
    <property type="entry name" value="RNase_HI_RT_Ty3"/>
    <property type="match status" value="1"/>
</dbReference>
<dbReference type="InterPro" id="IPR043128">
    <property type="entry name" value="Rev_trsase/Diguanyl_cyclase"/>
</dbReference>
<dbReference type="InterPro" id="IPR005162">
    <property type="entry name" value="Retrotrans_gag_dom"/>
</dbReference>
<dbReference type="Gene3D" id="3.10.20.370">
    <property type="match status" value="1"/>
</dbReference>
<dbReference type="InterPro" id="IPR000477">
    <property type="entry name" value="RT_dom"/>
</dbReference>
<evidence type="ECO:0000256" key="2">
    <source>
        <dbReference type="ARBA" id="ARBA00022750"/>
    </source>
</evidence>
<evidence type="ECO:0008006" key="9">
    <source>
        <dbReference type="Google" id="ProtNLM"/>
    </source>
</evidence>
<evidence type="ECO:0000256" key="3">
    <source>
        <dbReference type="ARBA" id="ARBA00023125"/>
    </source>
</evidence>
<dbReference type="CDD" id="cd00303">
    <property type="entry name" value="retropepsin_like"/>
    <property type="match status" value="1"/>
</dbReference>
<feature type="region of interest" description="Disordered" evidence="5">
    <location>
        <begin position="550"/>
        <end position="595"/>
    </location>
</feature>
<dbReference type="Gene3D" id="4.10.60.10">
    <property type="entry name" value="Zinc finger, CCHC-type"/>
    <property type="match status" value="1"/>
</dbReference>
<dbReference type="Gene3D" id="3.10.10.10">
    <property type="entry name" value="HIV Type 1 Reverse Transcriptase, subunit A, domain 1"/>
    <property type="match status" value="1"/>
</dbReference>
<dbReference type="GO" id="GO:0004190">
    <property type="term" value="F:aspartic-type endopeptidase activity"/>
    <property type="evidence" value="ECO:0007669"/>
    <property type="project" value="UniProtKB-KW"/>
</dbReference>
<feature type="region of interest" description="Disordered" evidence="5">
    <location>
        <begin position="47"/>
        <end position="73"/>
    </location>
</feature>
<dbReference type="Pfam" id="PF03732">
    <property type="entry name" value="Retrotrans_gag"/>
    <property type="match status" value="1"/>
</dbReference>
<dbReference type="GO" id="GO:0006508">
    <property type="term" value="P:proteolysis"/>
    <property type="evidence" value="ECO:0007669"/>
    <property type="project" value="UniProtKB-KW"/>
</dbReference>
<dbReference type="SMART" id="SM00343">
    <property type="entry name" value="ZnF_C2HC"/>
    <property type="match status" value="1"/>
</dbReference>
<dbReference type="Pfam" id="PF00098">
    <property type="entry name" value="zf-CCHC"/>
    <property type="match status" value="1"/>
</dbReference>
<dbReference type="Pfam" id="PF24626">
    <property type="entry name" value="SH3_Tf2-1"/>
    <property type="match status" value="1"/>
</dbReference>
<feature type="compositionally biased region" description="Polar residues" evidence="5">
    <location>
        <begin position="308"/>
        <end position="332"/>
    </location>
</feature>
<dbReference type="InterPro" id="IPR012337">
    <property type="entry name" value="RNaseH-like_sf"/>
</dbReference>
<evidence type="ECO:0000259" key="7">
    <source>
        <dbReference type="PROSITE" id="PS50994"/>
    </source>
</evidence>
<dbReference type="InterPro" id="IPR021109">
    <property type="entry name" value="Peptidase_aspartic_dom_sf"/>
</dbReference>
<dbReference type="InterPro" id="IPR056924">
    <property type="entry name" value="SH3_Tf2-1"/>
</dbReference>
<accession>A0A2N9FEK8</accession>
<feature type="domain" description="CCHC-type" evidence="6">
    <location>
        <begin position="340"/>
        <end position="356"/>
    </location>
</feature>
<dbReference type="InterPro" id="IPR036397">
    <property type="entry name" value="RNaseH_sf"/>
</dbReference>
<sequence length="1337" mass="154758">MTYDSGKSIAEDDTKLADPKVFMEAMMSEMRRVMKIEMEQVHERIDQMENRREEQPKNGRNLRRRERVPPREEDEECYRSGFNEEVDRDSIVNNRRLGGRFGEARNREDNNLGGIKMKIPSFQGRSDPEAYLEWEKKMEFVFDCHNYSETKKVKLAVIEFSEYAVTWWDQLAINRRRNRERPIDTWEEMKVVMRKRFIPSYYYRELYKKLEGLRQGSRSVEDYYKEMEIAMIRANVEEDREAIMARFLLGLNWEIHDKVEMQHYVELEDIVHMAIKVEQQLKRGSGTRAGHNSGSTSWKSSHAKPLDKSQTPKPEPKSATTSHVPQGKTEASTFRNRDIKCFRCQGRGHIASQCPNKQVMVLQANGEIVTDCEDSDTDDMPPLEDVFEEEYLAPDALTLVARRALSLQEKGVDEIQRENIFHTRCYVKDKVCSVIIDGGSCTNVASTIMVEKLGLPMAKHPRPYKLQCLNDSGEIRVNKQVLVAFRIGKYEDEVLCDVVPMQVGHLLLGRPWQFDRQVKHDGFTNKYSFVLNQRSITLVPLTPQQVYEDQVRLQKESDQKKESEQKKKSENQRGAEKNEREKENQSSALERKSERKQKNFYAKVSEIKRAIFSNQPMIVLLYKEALLNTNELDLALPSSIVSLLQEYEDVFPEETPHGLPPIRGIEHQIDFVPGATIPNRPAYRSNPDETKELDQQVSELLEKGHVRESMSLCAVPVLLVPKKDGTWRMCVDCRAINNIMVKYRHPIPRLDDMLDELHGSCIFSKIDLKSGYHQIRIKEGDEWKTAFKTKYEGIQVDEEKVRAIQDWPSPTSVGNVRSFHGLASFYRRFVKDFSSLAAMLTEVIKKNVGFRWGEEQEKAFQLIKEKLTNAPLLSLPNFSKTFEIECDASGVGIGAVLMQEGRPIAYFSKKLSGTALNYPTYDKELYALVRALETWQHYLWPKEFVIHTDHKQAKSKVQPNGLYTPLPIPSEPWIDISMDFVLRLPRTKRGKDSIFVVVDRFSKMAHFIPCHKTDDASHVADLFFREIVRLHGMPRTIVSDRDAKFLSYFWKTLWCKLSTKLLFSTTCHPQTDDQTEVVNRTLSTLLRAIIRKNIKTWEECLPHVEFAYNRAVHSATKFSPFEIVYGFNPLTPLDLSPLPLTEHVNLDGKKKANFVKQIHEKARLNIERRMEQYATQANKGRRQLVFEPRDWVWLHMRKERFPAKRRSKLLPRGDGPFQVLEHINDNTYKLDLPGEYNVSATFNVTDLSPFNVGGDLRVNPFQEEGNDGDQGTTSKDLVQVPIGLVMRARAKKFKDVLNGLIQELWAQANSWRPIKHDPRGQQRIVTLIQVLEGSGQG</sequence>
<dbReference type="PANTHER" id="PTHR35046">
    <property type="entry name" value="ZINC KNUCKLE (CCHC-TYPE) FAMILY PROTEIN"/>
    <property type="match status" value="1"/>
</dbReference>
<dbReference type="GO" id="GO:0003677">
    <property type="term" value="F:DNA binding"/>
    <property type="evidence" value="ECO:0007669"/>
    <property type="project" value="UniProtKB-KW"/>
</dbReference>
<dbReference type="InterPro" id="IPR001584">
    <property type="entry name" value="Integrase_cat-core"/>
</dbReference>
<evidence type="ECO:0000313" key="8">
    <source>
        <dbReference type="EMBL" id="SPC85331.1"/>
    </source>
</evidence>
<dbReference type="PANTHER" id="PTHR35046:SF9">
    <property type="entry name" value="RNA-DIRECTED DNA POLYMERASE"/>
    <property type="match status" value="1"/>
</dbReference>
<keyword evidence="4" id="KW-0862">Zinc</keyword>
<feature type="region of interest" description="Disordered" evidence="5">
    <location>
        <begin position="282"/>
        <end position="332"/>
    </location>
</feature>
<dbReference type="SUPFAM" id="SSF53098">
    <property type="entry name" value="Ribonuclease H-like"/>
    <property type="match status" value="1"/>
</dbReference>
<feature type="domain" description="Integrase catalytic" evidence="7">
    <location>
        <begin position="968"/>
        <end position="1128"/>
    </location>
</feature>
<keyword evidence="1" id="KW-0645">Protease</keyword>
<dbReference type="PROSITE" id="PS50994">
    <property type="entry name" value="INTEGRASE"/>
    <property type="match status" value="1"/>
</dbReference>
<dbReference type="InterPro" id="IPR001878">
    <property type="entry name" value="Znf_CCHC"/>
</dbReference>
<dbReference type="PROSITE" id="PS50158">
    <property type="entry name" value="ZF_CCHC"/>
    <property type="match status" value="1"/>
</dbReference>
<proteinExistence type="predicted"/>
<dbReference type="FunFam" id="3.30.70.270:FF:000020">
    <property type="entry name" value="Transposon Tf2-6 polyprotein-like Protein"/>
    <property type="match status" value="1"/>
</dbReference>
<dbReference type="InterPro" id="IPR036875">
    <property type="entry name" value="Znf_CCHC_sf"/>
</dbReference>
<evidence type="ECO:0000256" key="5">
    <source>
        <dbReference type="SAM" id="MobiDB-lite"/>
    </source>
</evidence>
<organism evidence="8">
    <name type="scientific">Fagus sylvatica</name>
    <name type="common">Beechnut</name>
    <dbReference type="NCBI Taxonomy" id="28930"/>
    <lineage>
        <taxon>Eukaryota</taxon>
        <taxon>Viridiplantae</taxon>
        <taxon>Streptophyta</taxon>
        <taxon>Embryophyta</taxon>
        <taxon>Tracheophyta</taxon>
        <taxon>Spermatophyta</taxon>
        <taxon>Magnoliopsida</taxon>
        <taxon>eudicotyledons</taxon>
        <taxon>Gunneridae</taxon>
        <taxon>Pentapetalae</taxon>
        <taxon>rosids</taxon>
        <taxon>fabids</taxon>
        <taxon>Fagales</taxon>
        <taxon>Fagaceae</taxon>
        <taxon>Fagus</taxon>
    </lineage>
</organism>
<dbReference type="EMBL" id="OIVN01000775">
    <property type="protein sequence ID" value="SPC85331.1"/>
    <property type="molecule type" value="Genomic_DNA"/>
</dbReference>
<feature type="compositionally biased region" description="Polar residues" evidence="5">
    <location>
        <begin position="290"/>
        <end position="300"/>
    </location>
</feature>
<reference evidence="8" key="1">
    <citation type="submission" date="2018-02" db="EMBL/GenBank/DDBJ databases">
        <authorList>
            <person name="Cohen D.B."/>
            <person name="Kent A.D."/>
        </authorList>
    </citation>
    <scope>NUCLEOTIDE SEQUENCE</scope>
</reference>
<dbReference type="Gene3D" id="3.30.420.10">
    <property type="entry name" value="Ribonuclease H-like superfamily/Ribonuclease H"/>
    <property type="match status" value="1"/>
</dbReference>
<keyword evidence="4" id="KW-0863">Zinc-finger</keyword>
<dbReference type="SUPFAM" id="SSF56672">
    <property type="entry name" value="DNA/RNA polymerases"/>
    <property type="match status" value="1"/>
</dbReference>
<dbReference type="Gene3D" id="2.40.70.10">
    <property type="entry name" value="Acid Proteases"/>
    <property type="match status" value="1"/>
</dbReference>
<dbReference type="Pfam" id="PF17919">
    <property type="entry name" value="RT_RNaseH_2"/>
    <property type="match status" value="1"/>
</dbReference>
<evidence type="ECO:0000256" key="1">
    <source>
        <dbReference type="ARBA" id="ARBA00022670"/>
    </source>
</evidence>
<dbReference type="SUPFAM" id="SSF57756">
    <property type="entry name" value="Retrovirus zinc finger-like domains"/>
    <property type="match status" value="1"/>
</dbReference>
<dbReference type="InterPro" id="IPR043502">
    <property type="entry name" value="DNA/RNA_pol_sf"/>
</dbReference>
<keyword evidence="2" id="KW-0378">Hydrolase</keyword>
<dbReference type="InterPro" id="IPR041577">
    <property type="entry name" value="RT_RNaseH_2"/>
</dbReference>
<dbReference type="Pfam" id="PF00078">
    <property type="entry name" value="RVT_1"/>
    <property type="match status" value="1"/>
</dbReference>
<evidence type="ECO:0000259" key="6">
    <source>
        <dbReference type="PROSITE" id="PS50158"/>
    </source>
</evidence>
<keyword evidence="3" id="KW-0238">DNA-binding</keyword>
<dbReference type="CDD" id="cd01647">
    <property type="entry name" value="RT_LTR"/>
    <property type="match status" value="1"/>
</dbReference>
<name>A0A2N9FEK8_FAGSY</name>
<evidence type="ECO:0000256" key="4">
    <source>
        <dbReference type="PROSITE-ProRule" id="PRU00047"/>
    </source>
</evidence>
<keyword evidence="2" id="KW-0064">Aspartyl protease</keyword>
<dbReference type="Gene3D" id="3.30.70.270">
    <property type="match status" value="2"/>
</dbReference>
<dbReference type="GO" id="GO:0015074">
    <property type="term" value="P:DNA integration"/>
    <property type="evidence" value="ECO:0007669"/>
    <property type="project" value="InterPro"/>
</dbReference>
<keyword evidence="4" id="KW-0479">Metal-binding</keyword>